<sequence>MTGGGVEGWSTDEGGRVQLRSLLTAMSGLAAEQWAPARVEQLLRLSVAVLDAEHAVLAVDGDDGALGTVLFSTADPLAVTALRDLLGAHLTAARPPAGPLFEAAAVVLPATTPSALVRPVLEVPMTVTSGGSGRLYVLGQAGRVAFDDADEEMAAEFAKMAALSVENALHGQQSRQQVKWLRGLTLITQALLQAGSDEVSVWQEIADRVHQLARARTVTIATVSEDDPDLLEVRVAAGVGAAQLPGRVFGEQDSLAVQAMAAGSWQVGTGGEEHTTHSRVGPPVGATLAIPLLDARGPRGAIVLSRHPAQAAFTRTEVAMVHDFANQAMLAIELAETRAAERTLSARTTEEEIAGTFQDRTIQRLFAASLMVEAAMVRRPEPWLTLLHAELAAVITEARSSLQGHYGRAG</sequence>
<dbReference type="InterPro" id="IPR029016">
    <property type="entry name" value="GAF-like_dom_sf"/>
</dbReference>
<dbReference type="SMART" id="SM00065">
    <property type="entry name" value="GAF"/>
    <property type="match status" value="1"/>
</dbReference>
<accession>A0A1H1WBB3</accession>
<evidence type="ECO:0000313" key="3">
    <source>
        <dbReference type="Proteomes" id="UP000199092"/>
    </source>
</evidence>
<evidence type="ECO:0000313" key="2">
    <source>
        <dbReference type="EMBL" id="SDS93940.1"/>
    </source>
</evidence>
<protein>
    <submittedName>
        <fullName evidence="2">GAF domain-containing protein</fullName>
    </submittedName>
</protein>
<dbReference type="Proteomes" id="UP000199092">
    <property type="component" value="Chromosome I"/>
</dbReference>
<dbReference type="Pfam" id="PF13492">
    <property type="entry name" value="GAF_3"/>
    <property type="match status" value="1"/>
</dbReference>
<dbReference type="AlphaFoldDB" id="A0A1H1WBB3"/>
<feature type="domain" description="GAF" evidence="1">
    <location>
        <begin position="197"/>
        <end position="342"/>
    </location>
</feature>
<proteinExistence type="predicted"/>
<dbReference type="EMBL" id="LT629749">
    <property type="protein sequence ID" value="SDS93940.1"/>
    <property type="molecule type" value="Genomic_DNA"/>
</dbReference>
<name>A0A1H1WBB3_9ACTN</name>
<dbReference type="SUPFAM" id="SSF55781">
    <property type="entry name" value="GAF domain-like"/>
    <property type="match status" value="2"/>
</dbReference>
<gene>
    <name evidence="2" type="ORF">SAMN04488543_2686</name>
</gene>
<evidence type="ECO:0000259" key="1">
    <source>
        <dbReference type="SMART" id="SM00065"/>
    </source>
</evidence>
<reference evidence="2 3" key="1">
    <citation type="submission" date="2016-10" db="EMBL/GenBank/DDBJ databases">
        <authorList>
            <person name="de Groot N.N."/>
        </authorList>
    </citation>
    <scope>NUCLEOTIDE SEQUENCE [LARGE SCALE GENOMIC DNA]</scope>
    <source>
        <strain evidence="2 3">DSM 21741</strain>
    </source>
</reference>
<keyword evidence="3" id="KW-1185">Reference proteome</keyword>
<dbReference type="STRING" id="546871.SAMN04488543_2686"/>
<organism evidence="2 3">
    <name type="scientific">Friedmanniella luteola</name>
    <dbReference type="NCBI Taxonomy" id="546871"/>
    <lineage>
        <taxon>Bacteria</taxon>
        <taxon>Bacillati</taxon>
        <taxon>Actinomycetota</taxon>
        <taxon>Actinomycetes</taxon>
        <taxon>Propionibacteriales</taxon>
        <taxon>Nocardioidaceae</taxon>
        <taxon>Friedmanniella</taxon>
    </lineage>
</organism>
<dbReference type="InterPro" id="IPR003018">
    <property type="entry name" value="GAF"/>
</dbReference>
<dbReference type="RefSeq" id="WP_091413424.1">
    <property type="nucleotide sequence ID" value="NZ_LT629749.1"/>
</dbReference>
<dbReference type="Gene3D" id="3.30.450.40">
    <property type="match status" value="2"/>
</dbReference>